<evidence type="ECO:0000256" key="10">
    <source>
        <dbReference type="HAMAP-Rule" id="MF_03159"/>
    </source>
</evidence>
<evidence type="ECO:0000256" key="8">
    <source>
        <dbReference type="ARBA" id="ARBA00023027"/>
    </source>
</evidence>
<feature type="domain" description="YjeF N-terminal" evidence="11">
    <location>
        <begin position="69"/>
        <end position="275"/>
    </location>
</feature>
<dbReference type="HAMAP" id="MF_01966">
    <property type="entry name" value="NADHX_epimerase"/>
    <property type="match status" value="1"/>
</dbReference>
<sequence length="287" mass="32960">MITNLFIKSFTFSRSLKNFYVLSLLNYFKLKIYNKIYVPTLGVSLKRKRRSYSLNVRKMEITYLSQDLSQKIDNELMSDEVGYTTEQLMELAGLSISQIIFKEYKPCEFKKILICCGPGNNGGDGLVAARHLKQFGYNVVVLYPKVNDKTLFKRLLKLLEHYEINVLMSLRASDLDNYDLIIDSIFGFSFKGEPRKPFDEIIQMINNSNKVVVSVDVPSGINIDSGLSTNSLFINSDMNISLMLPKQGLKNYKKKHYLGGRFIPISIIKKYNLKVPCFSDDNPYVML</sequence>
<feature type="binding site" evidence="10">
    <location>
        <position position="216"/>
    </location>
    <ligand>
        <name>(6S)-NADPHX</name>
        <dbReference type="ChEBI" id="CHEBI:64076"/>
    </ligand>
</feature>
<dbReference type="PANTHER" id="PTHR13232">
    <property type="entry name" value="NAD(P)H-HYDRATE EPIMERASE"/>
    <property type="match status" value="1"/>
</dbReference>
<dbReference type="EMBL" id="KI925152">
    <property type="protein sequence ID" value="ETW15902.1"/>
    <property type="molecule type" value="Genomic_DNA"/>
</dbReference>
<comment type="cofactor">
    <cofactor evidence="10">
        <name>K(+)</name>
        <dbReference type="ChEBI" id="CHEBI:29103"/>
    </cofactor>
    <text evidence="10">Binds 1 potassium ion per subunit.</text>
</comment>
<comment type="function">
    <text evidence="10">Catalyzes the epimerization of the S- and R-forms of NAD(P)HX, a damaged form of NAD(P)H that is a result of enzymatic or heat-dependent hydration. This is a prerequisite for the S-specific NAD(P)H-hydrate dehydratase to allow the repair of both epimers of NAD(P)HX.</text>
</comment>
<evidence type="ECO:0000256" key="1">
    <source>
        <dbReference type="ARBA" id="ARBA00000013"/>
    </source>
</evidence>
<evidence type="ECO:0000313" key="13">
    <source>
        <dbReference type="Proteomes" id="UP000030690"/>
    </source>
</evidence>
<gene>
    <name evidence="12" type="ORF">PFFVO_05233</name>
</gene>
<dbReference type="Proteomes" id="UP000030690">
    <property type="component" value="Unassembled WGS sequence"/>
</dbReference>
<protein>
    <recommendedName>
        <fullName evidence="3 10">NAD(P)H-hydrate epimerase</fullName>
        <ecNumber evidence="3 10">5.1.99.6</ecNumber>
    </recommendedName>
    <alternativeName>
        <fullName evidence="10">NAD(P)HX epimerase</fullName>
    </alternativeName>
</protein>
<dbReference type="OrthoDB" id="10064708at2759"/>
<dbReference type="EC" id="5.1.99.6" evidence="3 10"/>
<dbReference type="Gene3D" id="3.40.50.10260">
    <property type="entry name" value="YjeF N-terminal domain"/>
    <property type="match status" value="1"/>
</dbReference>
<evidence type="ECO:0000256" key="9">
    <source>
        <dbReference type="ARBA" id="ARBA00023235"/>
    </source>
</evidence>
<comment type="catalytic activity">
    <reaction evidence="1 10">
        <text>(6R)-NADHX = (6S)-NADHX</text>
        <dbReference type="Rhea" id="RHEA:32215"/>
        <dbReference type="ChEBI" id="CHEBI:64074"/>
        <dbReference type="ChEBI" id="CHEBI:64075"/>
        <dbReference type="EC" id="5.1.99.6"/>
    </reaction>
</comment>
<dbReference type="NCBIfam" id="TIGR00197">
    <property type="entry name" value="yjeF_nterm"/>
    <property type="match status" value="1"/>
</dbReference>
<keyword evidence="7 10" id="KW-0630">Potassium</keyword>
<dbReference type="PANTHER" id="PTHR13232:SF10">
    <property type="entry name" value="NAD(P)H-HYDRATE EPIMERASE"/>
    <property type="match status" value="1"/>
</dbReference>
<name>A0A024V033_PLAFA</name>
<accession>A0A024V033</accession>
<proteinExistence type="inferred from homology"/>
<reference evidence="12 13" key="2">
    <citation type="submission" date="2013-02" db="EMBL/GenBank/DDBJ databases">
        <title>The Genome Sequence of Plasmodium falciparum Vietnam Oak-Knoll (FVO).</title>
        <authorList>
            <consortium name="The Broad Institute Genome Sequencing Platform"/>
            <consortium name="The Broad Institute Genome Sequencing Center for Infectious Disease"/>
            <person name="Neafsey D."/>
            <person name="Cheeseman I."/>
            <person name="Volkman S."/>
            <person name="Adams J."/>
            <person name="Walker B."/>
            <person name="Young S.K."/>
            <person name="Zeng Q."/>
            <person name="Gargeya S."/>
            <person name="Fitzgerald M."/>
            <person name="Haas B."/>
            <person name="Abouelleil A."/>
            <person name="Alvarado L."/>
            <person name="Arachchi H.M."/>
            <person name="Berlin A.M."/>
            <person name="Chapman S.B."/>
            <person name="Dewar J."/>
            <person name="Goldberg J."/>
            <person name="Griggs A."/>
            <person name="Gujja S."/>
            <person name="Hansen M."/>
            <person name="Howarth C."/>
            <person name="Imamovic A."/>
            <person name="Larimer J."/>
            <person name="McCowan C."/>
            <person name="Murphy C."/>
            <person name="Neiman D."/>
            <person name="Pearson M."/>
            <person name="Priest M."/>
            <person name="Roberts A."/>
            <person name="Saif S."/>
            <person name="Shea T."/>
            <person name="Sisk P."/>
            <person name="Sykes S."/>
            <person name="Wortman J."/>
            <person name="Nusbaum C."/>
            <person name="Birren B."/>
        </authorList>
    </citation>
    <scope>NUCLEOTIDE SEQUENCE [LARGE SCALE GENOMIC DNA]</scope>
    <source>
        <strain evidence="13">Vietnam Oak-Knoll (FVO)</strain>
    </source>
</reference>
<dbReference type="GO" id="GO:0000166">
    <property type="term" value="F:nucleotide binding"/>
    <property type="evidence" value="ECO:0007669"/>
    <property type="project" value="UniProtKB-KW"/>
</dbReference>
<evidence type="ECO:0000256" key="5">
    <source>
        <dbReference type="ARBA" id="ARBA00022741"/>
    </source>
</evidence>
<feature type="binding site" evidence="10">
    <location>
        <begin position="187"/>
        <end position="193"/>
    </location>
    <ligand>
        <name>(6S)-NADPHX</name>
        <dbReference type="ChEBI" id="CHEBI:64076"/>
    </ligand>
</feature>
<keyword evidence="8 10" id="KW-0520">NAD</keyword>
<comment type="catalytic activity">
    <reaction evidence="2 10">
        <text>(6R)-NADPHX = (6S)-NADPHX</text>
        <dbReference type="Rhea" id="RHEA:32227"/>
        <dbReference type="ChEBI" id="CHEBI:64076"/>
        <dbReference type="ChEBI" id="CHEBI:64077"/>
        <dbReference type="EC" id="5.1.99.6"/>
    </reaction>
</comment>
<dbReference type="InterPro" id="IPR032976">
    <property type="entry name" value="YJEFN_prot_NAXE-like"/>
</dbReference>
<evidence type="ECO:0000256" key="4">
    <source>
        <dbReference type="ARBA" id="ARBA00022723"/>
    </source>
</evidence>
<keyword evidence="6" id="KW-0521">NADP</keyword>
<feature type="binding site" evidence="10">
    <location>
        <position position="219"/>
    </location>
    <ligand>
        <name>K(+)</name>
        <dbReference type="ChEBI" id="CHEBI:29103"/>
    </ligand>
</feature>
<dbReference type="FunFam" id="3.40.50.10260:FF:000011">
    <property type="entry name" value="NAD(P)H-hydrate epimerase"/>
    <property type="match status" value="1"/>
</dbReference>
<comment type="caution">
    <text evidence="10">Lacks conserved residue(s) required for the propagation of feature annotation.</text>
</comment>
<reference evidence="12 13" key="1">
    <citation type="submission" date="2013-02" db="EMBL/GenBank/DDBJ databases">
        <title>The Genome Annotation of Plasmodium falciparum Vietnam Oak-Knoll (FVO).</title>
        <authorList>
            <consortium name="The Broad Institute Genome Sequencing Platform"/>
            <consortium name="The Broad Institute Genome Sequencing Center for Infectious Disease"/>
            <person name="Neafsey D."/>
            <person name="Hoffman S."/>
            <person name="Volkman S."/>
            <person name="Rosenthal P."/>
            <person name="Walker B."/>
            <person name="Young S.K."/>
            <person name="Zeng Q."/>
            <person name="Gargeya S."/>
            <person name="Fitzgerald M."/>
            <person name="Haas B."/>
            <person name="Abouelleil A."/>
            <person name="Allen A.W."/>
            <person name="Alvarado L."/>
            <person name="Arachchi H.M."/>
            <person name="Berlin A.M."/>
            <person name="Chapman S.B."/>
            <person name="Gainer-Dewar J."/>
            <person name="Goldberg J."/>
            <person name="Griggs A."/>
            <person name="Gujja S."/>
            <person name="Hansen M."/>
            <person name="Howarth C."/>
            <person name="Imamovic A."/>
            <person name="Ireland A."/>
            <person name="Larimer J."/>
            <person name="McCowan C."/>
            <person name="Murphy C."/>
            <person name="Pearson M."/>
            <person name="Poon T.W."/>
            <person name="Priest M."/>
            <person name="Roberts A."/>
            <person name="Saif S."/>
            <person name="Shea T."/>
            <person name="Sisk P."/>
            <person name="Sykes S."/>
            <person name="Wortman J."/>
            <person name="Nusbaum C."/>
            <person name="Birren B."/>
        </authorList>
    </citation>
    <scope>NUCLEOTIDE SEQUENCE [LARGE SCALE GENOMIC DNA]</scope>
    <source>
        <strain evidence="13">Vietnam Oak-Knoll (FVO)</strain>
    </source>
</reference>
<dbReference type="SMR" id="A0A024V033"/>
<keyword evidence="9 10" id="KW-0413">Isomerase</keyword>
<keyword evidence="4 10" id="KW-0479">Metal-binding</keyword>
<evidence type="ECO:0000256" key="6">
    <source>
        <dbReference type="ARBA" id="ARBA00022857"/>
    </source>
</evidence>
<evidence type="ECO:0000256" key="2">
    <source>
        <dbReference type="ARBA" id="ARBA00000909"/>
    </source>
</evidence>
<comment type="similarity">
    <text evidence="10">Belongs to the NnrE/AIBP family.</text>
</comment>
<dbReference type="InterPro" id="IPR004443">
    <property type="entry name" value="YjeF_N_dom"/>
</dbReference>
<organism evidence="12 13">
    <name type="scientific">Plasmodium falciparum Vietnam Oak-Knoll</name>
    <name type="common">FVO</name>
    <dbReference type="NCBI Taxonomy" id="1036723"/>
    <lineage>
        <taxon>Eukaryota</taxon>
        <taxon>Sar</taxon>
        <taxon>Alveolata</taxon>
        <taxon>Apicomplexa</taxon>
        <taxon>Aconoidasida</taxon>
        <taxon>Haemosporida</taxon>
        <taxon>Plasmodiidae</taxon>
        <taxon>Plasmodium</taxon>
        <taxon>Plasmodium (Laverania)</taxon>
    </lineage>
</organism>
<feature type="binding site" evidence="10">
    <location>
        <position position="121"/>
    </location>
    <ligand>
        <name>K(+)</name>
        <dbReference type="ChEBI" id="CHEBI:29103"/>
    </ligand>
</feature>
<dbReference type="InterPro" id="IPR036652">
    <property type="entry name" value="YjeF_N_dom_sf"/>
</dbReference>
<evidence type="ECO:0000256" key="3">
    <source>
        <dbReference type="ARBA" id="ARBA00012228"/>
    </source>
</evidence>
<dbReference type="PROSITE" id="PS51385">
    <property type="entry name" value="YJEF_N"/>
    <property type="match status" value="1"/>
</dbReference>
<dbReference type="Pfam" id="PF03853">
    <property type="entry name" value="YjeF_N"/>
    <property type="match status" value="1"/>
</dbReference>
<evidence type="ECO:0000259" key="11">
    <source>
        <dbReference type="PROSITE" id="PS51385"/>
    </source>
</evidence>
<dbReference type="GO" id="GO:0052856">
    <property type="term" value="F:NAD(P)HX epimerase activity"/>
    <property type="evidence" value="ECO:0007669"/>
    <property type="project" value="UniProtKB-UniRule"/>
</dbReference>
<keyword evidence="5 10" id="KW-0547">Nucleotide-binding</keyword>
<feature type="binding site" evidence="10">
    <location>
        <position position="183"/>
    </location>
    <ligand>
        <name>K(+)</name>
        <dbReference type="ChEBI" id="CHEBI:29103"/>
    </ligand>
</feature>
<dbReference type="GO" id="GO:0046872">
    <property type="term" value="F:metal ion binding"/>
    <property type="evidence" value="ECO:0007669"/>
    <property type="project" value="UniProtKB-KW"/>
</dbReference>
<evidence type="ECO:0000313" key="12">
    <source>
        <dbReference type="EMBL" id="ETW15902.1"/>
    </source>
</evidence>
<dbReference type="SUPFAM" id="SSF64153">
    <property type="entry name" value="YjeF N-terminal domain-like"/>
    <property type="match status" value="1"/>
</dbReference>
<evidence type="ECO:0000256" key="7">
    <source>
        <dbReference type="ARBA" id="ARBA00022958"/>
    </source>
</evidence>
<dbReference type="GO" id="GO:0005739">
    <property type="term" value="C:mitochondrion"/>
    <property type="evidence" value="ECO:0007669"/>
    <property type="project" value="TreeGrafter"/>
</dbReference>
<dbReference type="AlphaFoldDB" id="A0A024V033"/>
<feature type="binding site" evidence="10">
    <location>
        <begin position="120"/>
        <end position="124"/>
    </location>
    <ligand>
        <name>(6S)-NADPHX</name>
        <dbReference type="ChEBI" id="CHEBI:64076"/>
    </ligand>
</feature>